<dbReference type="Gene3D" id="3.20.20.140">
    <property type="entry name" value="Metal-dependent hydrolases"/>
    <property type="match status" value="1"/>
</dbReference>
<keyword evidence="1" id="KW-0456">Lyase</keyword>
<sequence>MKIDFHVHITPPDIIKDWKKIAEKEDYFKLLSESPVNKFATADDVVEELESSEIDKAVIFGFAFKDMGLCRYVNDYTAQAIKEYPEKLIGYMVAMPTSRELEKEIDRCRAAGLKGIGELFPQGQGFDIADSKEMSNLANLCIERNLPLIIHTNEPVGHYYAGKTDTTPEKAGAFAQNFPDVKVIFAHWGGGLMFYELMPEIKKQNQNVYYDTAASPLLYNKNIYKAAGDIEVLHKVLFGSDFPLLPMKRYLKEISESGLSQEEQELVCGQNACRLLGL</sequence>
<dbReference type="PANTHER" id="PTHR21240:SF28">
    <property type="entry name" value="ISO-OROTATE DECARBOXYLASE (EUROFUNG)"/>
    <property type="match status" value="1"/>
</dbReference>
<dbReference type="EMBL" id="DF977001">
    <property type="protein sequence ID" value="GAQ25376.1"/>
    <property type="molecule type" value="Genomic_DNA"/>
</dbReference>
<dbReference type="AlphaFoldDB" id="A0A0U9HEY2"/>
<protein>
    <recommendedName>
        <fullName evidence="2">Amidohydrolase-related domain-containing protein</fullName>
    </recommendedName>
</protein>
<gene>
    <name evidence="3" type="ORF">TSYNT_7397</name>
</gene>
<dbReference type="Proteomes" id="UP000062160">
    <property type="component" value="Unassembled WGS sequence"/>
</dbReference>
<dbReference type="GO" id="GO:0016787">
    <property type="term" value="F:hydrolase activity"/>
    <property type="evidence" value="ECO:0007669"/>
    <property type="project" value="InterPro"/>
</dbReference>
<dbReference type="Pfam" id="PF04909">
    <property type="entry name" value="Amidohydro_2"/>
    <property type="match status" value="1"/>
</dbReference>
<proteinExistence type="predicted"/>
<dbReference type="GO" id="GO:0016831">
    <property type="term" value="F:carboxy-lyase activity"/>
    <property type="evidence" value="ECO:0007669"/>
    <property type="project" value="InterPro"/>
</dbReference>
<keyword evidence="4" id="KW-1185">Reference proteome</keyword>
<dbReference type="SUPFAM" id="SSF51556">
    <property type="entry name" value="Metallo-dependent hydrolases"/>
    <property type="match status" value="1"/>
</dbReference>
<feature type="domain" description="Amidohydrolase-related" evidence="2">
    <location>
        <begin position="3"/>
        <end position="278"/>
    </location>
</feature>
<dbReference type="GO" id="GO:0019748">
    <property type="term" value="P:secondary metabolic process"/>
    <property type="evidence" value="ECO:0007669"/>
    <property type="project" value="TreeGrafter"/>
</dbReference>
<dbReference type="PANTHER" id="PTHR21240">
    <property type="entry name" value="2-AMINO-3-CARBOXYLMUCONATE-6-SEMIALDEHYDE DECARBOXYLASE"/>
    <property type="match status" value="1"/>
</dbReference>
<dbReference type="CDD" id="cd01292">
    <property type="entry name" value="metallo-dependent_hydrolases"/>
    <property type="match status" value="1"/>
</dbReference>
<dbReference type="InterPro" id="IPR032465">
    <property type="entry name" value="ACMSD"/>
</dbReference>
<dbReference type="InterPro" id="IPR032466">
    <property type="entry name" value="Metal_Hydrolase"/>
</dbReference>
<evidence type="ECO:0000313" key="3">
    <source>
        <dbReference type="EMBL" id="GAQ25376.1"/>
    </source>
</evidence>
<organism evidence="3">
    <name type="scientific">Tepidanaerobacter syntrophicus</name>
    <dbReference type="NCBI Taxonomy" id="224999"/>
    <lineage>
        <taxon>Bacteria</taxon>
        <taxon>Bacillati</taxon>
        <taxon>Bacillota</taxon>
        <taxon>Clostridia</taxon>
        <taxon>Thermosediminibacterales</taxon>
        <taxon>Tepidanaerobacteraceae</taxon>
        <taxon>Tepidanaerobacter</taxon>
    </lineage>
</organism>
<name>A0A0U9HEY2_9FIRM</name>
<dbReference type="OrthoDB" id="9771932at2"/>
<evidence type="ECO:0000256" key="1">
    <source>
        <dbReference type="ARBA" id="ARBA00023239"/>
    </source>
</evidence>
<accession>A0A0U9HEY2</accession>
<evidence type="ECO:0000313" key="4">
    <source>
        <dbReference type="Proteomes" id="UP000062160"/>
    </source>
</evidence>
<dbReference type="GO" id="GO:0005737">
    <property type="term" value="C:cytoplasm"/>
    <property type="evidence" value="ECO:0007669"/>
    <property type="project" value="TreeGrafter"/>
</dbReference>
<evidence type="ECO:0000259" key="2">
    <source>
        <dbReference type="Pfam" id="PF04909"/>
    </source>
</evidence>
<dbReference type="STRING" id="224999.GCA_001485475_01392"/>
<reference evidence="3" key="1">
    <citation type="journal article" date="2016" name="Genome Announc.">
        <title>Draft Genome Sequence of the Syntrophic Lactate-Degrading Bacterium Tepidanaerobacter syntrophicus JLT.</title>
        <authorList>
            <person name="Matsuura N."/>
            <person name="Ohashi A."/>
            <person name="Tourlousse D.M."/>
            <person name="Sekiguchi Y."/>
        </authorList>
    </citation>
    <scope>NUCLEOTIDE SEQUENCE [LARGE SCALE GENOMIC DNA]</scope>
    <source>
        <strain evidence="3">JL</strain>
    </source>
</reference>
<dbReference type="InterPro" id="IPR006680">
    <property type="entry name" value="Amidohydro-rel"/>
</dbReference>